<dbReference type="AlphaFoldDB" id="A0A814H4V5"/>
<dbReference type="EMBL" id="CAJNOR010000777">
    <property type="protein sequence ID" value="CAF1004804.1"/>
    <property type="molecule type" value="Genomic_DNA"/>
</dbReference>
<keyword evidence="4" id="KW-0472">Membrane</keyword>
<evidence type="ECO:0000256" key="1">
    <source>
        <dbReference type="ARBA" id="ARBA00022771"/>
    </source>
</evidence>
<keyword evidence="4" id="KW-0812">Transmembrane</keyword>
<evidence type="ECO:0000259" key="5">
    <source>
        <dbReference type="PROSITE" id="PS50089"/>
    </source>
</evidence>
<dbReference type="PROSITE" id="PS50089">
    <property type="entry name" value="ZF_RING_2"/>
    <property type="match status" value="1"/>
</dbReference>
<feature type="domain" description="RING-type" evidence="5">
    <location>
        <begin position="20"/>
        <end position="57"/>
    </location>
</feature>
<keyword evidence="1 3" id="KW-0863">Zinc-finger</keyword>
<dbReference type="Pfam" id="PF13923">
    <property type="entry name" value="zf-C3HC4_2"/>
    <property type="match status" value="1"/>
</dbReference>
<feature type="transmembrane region" description="Helical" evidence="4">
    <location>
        <begin position="191"/>
        <end position="209"/>
    </location>
</feature>
<dbReference type="Proteomes" id="UP000663828">
    <property type="component" value="Unassembled WGS sequence"/>
</dbReference>
<dbReference type="SUPFAM" id="SSF57850">
    <property type="entry name" value="RING/U-box"/>
    <property type="match status" value="1"/>
</dbReference>
<reference evidence="6" key="1">
    <citation type="submission" date="2021-02" db="EMBL/GenBank/DDBJ databases">
        <authorList>
            <person name="Nowell W R."/>
        </authorList>
    </citation>
    <scope>NUCLEOTIDE SEQUENCE</scope>
</reference>
<name>A0A814H4V5_ADIRI</name>
<evidence type="ECO:0000256" key="2">
    <source>
        <dbReference type="ARBA" id="ARBA00022833"/>
    </source>
</evidence>
<proteinExistence type="predicted"/>
<evidence type="ECO:0000256" key="3">
    <source>
        <dbReference type="PROSITE-ProRule" id="PRU00175"/>
    </source>
</evidence>
<evidence type="ECO:0000313" key="6">
    <source>
        <dbReference type="EMBL" id="CAF1004804.1"/>
    </source>
</evidence>
<dbReference type="Gene3D" id="3.30.40.10">
    <property type="entry name" value="Zinc/RING finger domain, C3HC4 (zinc finger)"/>
    <property type="match status" value="1"/>
</dbReference>
<dbReference type="InterPro" id="IPR001841">
    <property type="entry name" value="Znf_RING"/>
</dbReference>
<feature type="transmembrane region" description="Helical" evidence="4">
    <location>
        <begin position="221"/>
        <end position="240"/>
    </location>
</feature>
<evidence type="ECO:0000313" key="7">
    <source>
        <dbReference type="Proteomes" id="UP000663828"/>
    </source>
</evidence>
<dbReference type="InterPro" id="IPR013083">
    <property type="entry name" value="Znf_RING/FYVE/PHD"/>
</dbReference>
<accession>A0A814H4V5</accession>
<organism evidence="6 7">
    <name type="scientific">Adineta ricciae</name>
    <name type="common">Rotifer</name>
    <dbReference type="NCBI Taxonomy" id="249248"/>
    <lineage>
        <taxon>Eukaryota</taxon>
        <taxon>Metazoa</taxon>
        <taxon>Spiralia</taxon>
        <taxon>Gnathifera</taxon>
        <taxon>Rotifera</taxon>
        <taxon>Eurotatoria</taxon>
        <taxon>Bdelloidea</taxon>
        <taxon>Adinetida</taxon>
        <taxon>Adinetidae</taxon>
        <taxon>Adineta</taxon>
    </lineage>
</organism>
<keyword evidence="2" id="KW-0862">Zinc</keyword>
<gene>
    <name evidence="6" type="ORF">XAT740_LOCUS13402</name>
</gene>
<protein>
    <recommendedName>
        <fullName evidence="5">RING-type domain-containing protein</fullName>
    </recommendedName>
</protein>
<keyword evidence="1 3" id="KW-0479">Metal-binding</keyword>
<sequence length="241" mass="28514">MNKTAYVYVNERSVSPSLICPICLDILQEPHTHIQCDSAFCRSCLLQLSEPYCPICRWTWNDSVPLQYNLHLPKANRLIRNMLDDLLVRCTRCHTVRRRGQFEHDCELHSASLMSRIGNVRRVTQEQLRNLRMICSSLLLVLCLILIYYYRNSIFEQAIDRHDVFKKPTGYNIDRVLFEKIYYLIIKTIEYPITILIVNICLWFNVSWFGDRLTSKTNSGLLKNFFEVLIIVNLIIYTIYH</sequence>
<keyword evidence="4" id="KW-1133">Transmembrane helix</keyword>
<dbReference type="GO" id="GO:0008270">
    <property type="term" value="F:zinc ion binding"/>
    <property type="evidence" value="ECO:0007669"/>
    <property type="project" value="UniProtKB-KW"/>
</dbReference>
<evidence type="ECO:0000256" key="4">
    <source>
        <dbReference type="SAM" id="Phobius"/>
    </source>
</evidence>
<comment type="caution">
    <text evidence="6">The sequence shown here is derived from an EMBL/GenBank/DDBJ whole genome shotgun (WGS) entry which is preliminary data.</text>
</comment>
<keyword evidence="7" id="KW-1185">Reference proteome</keyword>
<feature type="transmembrane region" description="Helical" evidence="4">
    <location>
        <begin position="131"/>
        <end position="150"/>
    </location>
</feature>